<dbReference type="GO" id="GO:0003676">
    <property type="term" value="F:nucleic acid binding"/>
    <property type="evidence" value="ECO:0007669"/>
    <property type="project" value="InterPro"/>
</dbReference>
<accession>A0AAE1VYV6</accession>
<comment type="caution">
    <text evidence="1">The sequence shown here is derived from an EMBL/GenBank/DDBJ whole genome shotgun (WGS) entry which is preliminary data.</text>
</comment>
<dbReference type="InterPro" id="IPR039637">
    <property type="entry name" value="CNOT7/CNOT8/Pop2"/>
</dbReference>
<organism evidence="1 2">
    <name type="scientific">Anisodus tanguticus</name>
    <dbReference type="NCBI Taxonomy" id="243964"/>
    <lineage>
        <taxon>Eukaryota</taxon>
        <taxon>Viridiplantae</taxon>
        <taxon>Streptophyta</taxon>
        <taxon>Embryophyta</taxon>
        <taxon>Tracheophyta</taxon>
        <taxon>Spermatophyta</taxon>
        <taxon>Magnoliopsida</taxon>
        <taxon>eudicotyledons</taxon>
        <taxon>Gunneridae</taxon>
        <taxon>Pentapetalae</taxon>
        <taxon>asterids</taxon>
        <taxon>lamiids</taxon>
        <taxon>Solanales</taxon>
        <taxon>Solanaceae</taxon>
        <taxon>Solanoideae</taxon>
        <taxon>Hyoscyameae</taxon>
        <taxon>Anisodus</taxon>
    </lineage>
</organism>
<dbReference type="Gene3D" id="3.30.420.10">
    <property type="entry name" value="Ribonuclease H-like superfamily/Ribonuclease H"/>
    <property type="match status" value="1"/>
</dbReference>
<proteinExistence type="predicted"/>
<dbReference type="EMBL" id="JAVYJV010000001">
    <property type="protein sequence ID" value="KAK4380260.1"/>
    <property type="molecule type" value="Genomic_DNA"/>
</dbReference>
<keyword evidence="2" id="KW-1185">Reference proteome</keyword>
<dbReference type="GO" id="GO:0030014">
    <property type="term" value="C:CCR4-NOT complex"/>
    <property type="evidence" value="ECO:0007669"/>
    <property type="project" value="InterPro"/>
</dbReference>
<protein>
    <submittedName>
        <fullName evidence="1">Uncharacterized protein</fullName>
    </submittedName>
</protein>
<dbReference type="PANTHER" id="PTHR10797">
    <property type="entry name" value="CCR4-NOT TRANSCRIPTION COMPLEX SUBUNIT"/>
    <property type="match status" value="1"/>
</dbReference>
<gene>
    <name evidence="1" type="ORF">RND71_002122</name>
</gene>
<reference evidence="1" key="1">
    <citation type="submission" date="2023-12" db="EMBL/GenBank/DDBJ databases">
        <title>Genome assembly of Anisodus tanguticus.</title>
        <authorList>
            <person name="Wang Y.-J."/>
        </authorList>
    </citation>
    <scope>NUCLEOTIDE SEQUENCE</scope>
    <source>
        <strain evidence="1">KB-2021</strain>
        <tissue evidence="1">Leaf</tissue>
    </source>
</reference>
<dbReference type="InterPro" id="IPR012337">
    <property type="entry name" value="RNaseH-like_sf"/>
</dbReference>
<dbReference type="SUPFAM" id="SSF53098">
    <property type="entry name" value="Ribonuclease H-like"/>
    <property type="match status" value="1"/>
</dbReference>
<dbReference type="AlphaFoldDB" id="A0AAE1VYV6"/>
<dbReference type="GO" id="GO:0004535">
    <property type="term" value="F:poly(A)-specific ribonuclease activity"/>
    <property type="evidence" value="ECO:0007669"/>
    <property type="project" value="InterPro"/>
</dbReference>
<name>A0AAE1VYV6_9SOLA</name>
<evidence type="ECO:0000313" key="1">
    <source>
        <dbReference type="EMBL" id="KAK4380260.1"/>
    </source>
</evidence>
<dbReference type="Proteomes" id="UP001291623">
    <property type="component" value="Unassembled WGS sequence"/>
</dbReference>
<sequence>MAVGMDLSGSLTFVISMWHAMITLRVQSSWLRQHKLDFDKMRDHGSDTTRFAELIISYGLVCNGDSLFDRGYEFIWEFNFCDFNVARDDHALGSIELLCLHKLDFDNTRDHGADIESVRSWLFPCGLSWERKTYLGFDSISGLARLPKELER</sequence>
<evidence type="ECO:0000313" key="2">
    <source>
        <dbReference type="Proteomes" id="UP001291623"/>
    </source>
</evidence>
<dbReference type="InterPro" id="IPR036397">
    <property type="entry name" value="RNaseH_sf"/>
</dbReference>